<evidence type="ECO:0000313" key="4">
    <source>
        <dbReference type="Proteomes" id="UP000756132"/>
    </source>
</evidence>
<dbReference type="SUPFAM" id="SSF58104">
    <property type="entry name" value="Methyl-accepting chemotaxis protein (MCP) signaling domain"/>
    <property type="match status" value="1"/>
</dbReference>
<dbReference type="AlphaFoldDB" id="A0A9Q8L6K8"/>
<dbReference type="OMA" id="NTLEAHM"/>
<dbReference type="GeneID" id="71980091"/>
<dbReference type="Proteomes" id="UP000756132">
    <property type="component" value="Chromosome 1"/>
</dbReference>
<feature type="coiled-coil region" evidence="1">
    <location>
        <begin position="127"/>
        <end position="154"/>
    </location>
</feature>
<evidence type="ECO:0000256" key="2">
    <source>
        <dbReference type="SAM" id="MobiDB-lite"/>
    </source>
</evidence>
<feature type="region of interest" description="Disordered" evidence="2">
    <location>
        <begin position="190"/>
        <end position="347"/>
    </location>
</feature>
<reference evidence="3" key="2">
    <citation type="journal article" date="2022" name="Microb. Genom.">
        <title>A chromosome-scale genome assembly of the tomato pathogen Cladosporium fulvum reveals a compartmentalized genome architecture and the presence of a dispensable chromosome.</title>
        <authorList>
            <person name="Zaccaron A.Z."/>
            <person name="Chen L.H."/>
            <person name="Samaras A."/>
            <person name="Stergiopoulos I."/>
        </authorList>
    </citation>
    <scope>NUCLEOTIDE SEQUENCE</scope>
    <source>
        <strain evidence="3">Race5_Kim</strain>
    </source>
</reference>
<sequence>MASNTTQTAAGSTLTVEIKQMIADGLDDIGNGYNSLEERFHALEKRTGRPDVPQTICQRLITLESRMLSYERQARDAVDQFKDDVNQITSIKDRIKTAQTDISDHTSSIANLSKSFHDANAQNRKSAAETNTTLERLINRVNELERKNQYSANEAGIPPFTSGQDLAEALLTRLRGGDVLEPDTMAQLKTAIGSSKTRDAPPTRLPDTPPTDLEPPAQIKKPSAKRKRPAEQEASPPAKRAKTPAKDVAAVPSSSTPAKRSQPDPPQSAKRSKSPAKEVAAVPSSSAPVKKSQPAPARQPRASPRRQKTLSASAPASATTSFVVDGQPDSPQPRRTSRAVKATKRGDGYMTWLQVKEARSSQNN</sequence>
<organism evidence="3 4">
    <name type="scientific">Passalora fulva</name>
    <name type="common">Tomato leaf mold</name>
    <name type="synonym">Cladosporium fulvum</name>
    <dbReference type="NCBI Taxonomy" id="5499"/>
    <lineage>
        <taxon>Eukaryota</taxon>
        <taxon>Fungi</taxon>
        <taxon>Dikarya</taxon>
        <taxon>Ascomycota</taxon>
        <taxon>Pezizomycotina</taxon>
        <taxon>Dothideomycetes</taxon>
        <taxon>Dothideomycetidae</taxon>
        <taxon>Mycosphaerellales</taxon>
        <taxon>Mycosphaerellaceae</taxon>
        <taxon>Fulvia</taxon>
    </lineage>
</organism>
<feature type="compositionally biased region" description="Pro residues" evidence="2">
    <location>
        <begin position="203"/>
        <end position="213"/>
    </location>
</feature>
<evidence type="ECO:0000256" key="1">
    <source>
        <dbReference type="SAM" id="Coils"/>
    </source>
</evidence>
<keyword evidence="1" id="KW-0175">Coiled coil</keyword>
<dbReference type="EMBL" id="CP090163">
    <property type="protein sequence ID" value="UJO11812.1"/>
    <property type="molecule type" value="Genomic_DNA"/>
</dbReference>
<gene>
    <name evidence="3" type="ORF">CLAFUR5_00213</name>
</gene>
<dbReference type="KEGG" id="ffu:CLAFUR5_00213"/>
<feature type="compositionally biased region" description="Low complexity" evidence="2">
    <location>
        <begin position="292"/>
        <end position="302"/>
    </location>
</feature>
<name>A0A9Q8L6K8_PASFU</name>
<reference evidence="3" key="1">
    <citation type="submission" date="2021-12" db="EMBL/GenBank/DDBJ databases">
        <authorList>
            <person name="Zaccaron A."/>
            <person name="Stergiopoulos I."/>
        </authorList>
    </citation>
    <scope>NUCLEOTIDE SEQUENCE</scope>
    <source>
        <strain evidence="3">Race5_Kim</strain>
    </source>
</reference>
<accession>A0A9Q8L6K8</accession>
<proteinExistence type="predicted"/>
<keyword evidence="4" id="KW-1185">Reference proteome</keyword>
<protein>
    <submittedName>
        <fullName evidence="3">Uncharacterized protein</fullName>
    </submittedName>
</protein>
<dbReference type="OrthoDB" id="3641930at2759"/>
<dbReference type="RefSeq" id="XP_047756178.1">
    <property type="nucleotide sequence ID" value="XM_047899361.1"/>
</dbReference>
<evidence type="ECO:0000313" key="3">
    <source>
        <dbReference type="EMBL" id="UJO11812.1"/>
    </source>
</evidence>
<feature type="compositionally biased region" description="Low complexity" evidence="2">
    <location>
        <begin position="311"/>
        <end position="321"/>
    </location>
</feature>